<proteinExistence type="predicted"/>
<dbReference type="AlphaFoldDB" id="A0A0B6YP49"/>
<reference evidence="2" key="1">
    <citation type="submission" date="2014-12" db="EMBL/GenBank/DDBJ databases">
        <title>Insight into the proteome of Arion vulgaris.</title>
        <authorList>
            <person name="Aradska J."/>
            <person name="Bulat T."/>
            <person name="Smidak R."/>
            <person name="Sarate P."/>
            <person name="Gangsoo J."/>
            <person name="Sialana F."/>
            <person name="Bilban M."/>
            <person name="Lubec G."/>
        </authorList>
    </citation>
    <scope>NUCLEOTIDE SEQUENCE</scope>
    <source>
        <tissue evidence="2">Skin</tissue>
    </source>
</reference>
<feature type="compositionally biased region" description="Basic residues" evidence="1">
    <location>
        <begin position="45"/>
        <end position="54"/>
    </location>
</feature>
<sequence>MSHKMKSMLCLKKAGGTVKVHNKDVIDNIADDCVKEKKLMELKKNQKQSKKKKPSTLSAPNSASAVSVSSKSQTSQSGKSQDW</sequence>
<protein>
    <submittedName>
        <fullName evidence="2">Uncharacterized protein</fullName>
    </submittedName>
</protein>
<evidence type="ECO:0000256" key="1">
    <source>
        <dbReference type="SAM" id="MobiDB-lite"/>
    </source>
</evidence>
<feature type="compositionally biased region" description="Low complexity" evidence="1">
    <location>
        <begin position="62"/>
        <end position="83"/>
    </location>
</feature>
<name>A0A0B6YP49_9EUPU</name>
<dbReference type="EMBL" id="HACG01011164">
    <property type="protein sequence ID" value="CEK58029.1"/>
    <property type="molecule type" value="Transcribed_RNA"/>
</dbReference>
<gene>
    <name evidence="2" type="primary">ORF31789</name>
</gene>
<organism evidence="2">
    <name type="scientific">Arion vulgaris</name>
    <dbReference type="NCBI Taxonomy" id="1028688"/>
    <lineage>
        <taxon>Eukaryota</taxon>
        <taxon>Metazoa</taxon>
        <taxon>Spiralia</taxon>
        <taxon>Lophotrochozoa</taxon>
        <taxon>Mollusca</taxon>
        <taxon>Gastropoda</taxon>
        <taxon>Heterobranchia</taxon>
        <taxon>Euthyneura</taxon>
        <taxon>Panpulmonata</taxon>
        <taxon>Eupulmonata</taxon>
        <taxon>Stylommatophora</taxon>
        <taxon>Helicina</taxon>
        <taxon>Arionoidea</taxon>
        <taxon>Arionidae</taxon>
        <taxon>Arion</taxon>
    </lineage>
</organism>
<accession>A0A0B6YP49</accession>
<feature type="non-terminal residue" evidence="2">
    <location>
        <position position="83"/>
    </location>
</feature>
<evidence type="ECO:0000313" key="2">
    <source>
        <dbReference type="EMBL" id="CEK58029.1"/>
    </source>
</evidence>
<feature type="region of interest" description="Disordered" evidence="1">
    <location>
        <begin position="43"/>
        <end position="83"/>
    </location>
</feature>